<proteinExistence type="predicted"/>
<dbReference type="AlphaFoldDB" id="A0A9W6VHY7"/>
<comment type="caution">
    <text evidence="1">The sequence shown here is derived from an EMBL/GenBank/DDBJ whole genome shotgun (WGS) entry which is preliminary data.</text>
</comment>
<dbReference type="RefSeq" id="WP_027946252.1">
    <property type="nucleotide sequence ID" value="NZ_BSTI01000007.1"/>
</dbReference>
<name>A0A9W6VHY7_9PSEU</name>
<accession>A0A9W6VHY7</accession>
<dbReference type="EMBL" id="BSTI01000007">
    <property type="protein sequence ID" value="GLY66951.1"/>
    <property type="molecule type" value="Genomic_DNA"/>
</dbReference>
<sequence>MAMTLRLTEEQERALALLAEAEGVSKHEAAVRAITDAAARRVRDDRVRALSAEGRQRYAALLERLAQ</sequence>
<evidence type="ECO:0000313" key="1">
    <source>
        <dbReference type="EMBL" id="GLY66951.1"/>
    </source>
</evidence>
<reference evidence="1" key="1">
    <citation type="submission" date="2023-03" db="EMBL/GenBank/DDBJ databases">
        <title>Amycolatopsis taiwanensis NBRC 103393.</title>
        <authorList>
            <person name="Ichikawa N."/>
            <person name="Sato H."/>
            <person name="Tonouchi N."/>
        </authorList>
    </citation>
    <scope>NUCLEOTIDE SEQUENCE</scope>
    <source>
        <strain evidence="1">NBRC 103393</strain>
    </source>
</reference>
<dbReference type="Proteomes" id="UP001165136">
    <property type="component" value="Unassembled WGS sequence"/>
</dbReference>
<evidence type="ECO:0008006" key="3">
    <source>
        <dbReference type="Google" id="ProtNLM"/>
    </source>
</evidence>
<dbReference type="GO" id="GO:0006355">
    <property type="term" value="P:regulation of DNA-templated transcription"/>
    <property type="evidence" value="ECO:0007669"/>
    <property type="project" value="InterPro"/>
</dbReference>
<keyword evidence="2" id="KW-1185">Reference proteome</keyword>
<protein>
    <recommendedName>
        <fullName evidence="3">CopG family transcriptional regulator</fullName>
    </recommendedName>
</protein>
<evidence type="ECO:0000313" key="2">
    <source>
        <dbReference type="Proteomes" id="UP001165136"/>
    </source>
</evidence>
<dbReference type="InterPro" id="IPR010985">
    <property type="entry name" value="Ribbon_hlx_hlx"/>
</dbReference>
<gene>
    <name evidence="1" type="ORF">Atai01_35700</name>
</gene>
<organism evidence="1 2">
    <name type="scientific">Amycolatopsis taiwanensis</name>
    <dbReference type="NCBI Taxonomy" id="342230"/>
    <lineage>
        <taxon>Bacteria</taxon>
        <taxon>Bacillati</taxon>
        <taxon>Actinomycetota</taxon>
        <taxon>Actinomycetes</taxon>
        <taxon>Pseudonocardiales</taxon>
        <taxon>Pseudonocardiaceae</taxon>
        <taxon>Amycolatopsis</taxon>
    </lineage>
</organism>
<dbReference type="SUPFAM" id="SSF47598">
    <property type="entry name" value="Ribbon-helix-helix"/>
    <property type="match status" value="1"/>
</dbReference>